<dbReference type="RefSeq" id="WP_191773493.1">
    <property type="nucleotide sequence ID" value="NZ_JACYFU010000001.1"/>
</dbReference>
<sequence length="481" mass="50175">MKLKSLILGSVAAAGLSTAGYAADLGVLTSLDVCDALGLSGLTISSDTNCLQISGEVKYEFKWGDYRGTTAAGENTAYVGQVPVRGVNANVDTIRSSDDFPIVGDSELDYESKVEAWLKFVGTADSDFGPAKATLKLKSIDQRRYTNEGDTAAGGAVSLVDDQYFDIDEAYVSIGDSTVIMAGKKSSIANFGDSQPFNYLTTFGYDKVDTGVLFQNDEDEDFTGKHSIQITSDLGNGVNVSAGLENLAGTGGTTGAAGAGTLVGVVSYTGESLTAHITGLAIGVLDGEVDAWGVHAGATGTFDMFKIRAAVGYADWAAGNYRGVGESNELHALISGEAAFDMFKVALTGEYTRNEDEATGFVDDGYGVGGSIGVNVTEGVEINLGARYFSANFDTLAAPLDDQSMTQVAARIIASLTETIKVTGEVGAYFNDGDYPVTDGLYYGAAELAWAPGGNFTSSVKGELNSEGAYRMTFKAAKAFQ</sequence>
<dbReference type="AlphaFoldDB" id="A0A927FTS6"/>
<proteinExistence type="predicted"/>
<evidence type="ECO:0008006" key="4">
    <source>
        <dbReference type="Google" id="ProtNLM"/>
    </source>
</evidence>
<evidence type="ECO:0000313" key="3">
    <source>
        <dbReference type="Proteomes" id="UP000654108"/>
    </source>
</evidence>
<dbReference type="EMBL" id="JACYFU010000001">
    <property type="protein sequence ID" value="MBD8065024.1"/>
    <property type="molecule type" value="Genomic_DNA"/>
</dbReference>
<gene>
    <name evidence="2" type="ORF">IC608_06005</name>
</gene>
<dbReference type="SUPFAM" id="SSF56935">
    <property type="entry name" value="Porins"/>
    <property type="match status" value="1"/>
</dbReference>
<name>A0A927FTS6_9HYPH</name>
<dbReference type="Proteomes" id="UP000654108">
    <property type="component" value="Unassembled WGS sequence"/>
</dbReference>
<feature type="chain" id="PRO_5037462958" description="Porin" evidence="1">
    <location>
        <begin position="23"/>
        <end position="481"/>
    </location>
</feature>
<feature type="signal peptide" evidence="1">
    <location>
        <begin position="1"/>
        <end position="22"/>
    </location>
</feature>
<protein>
    <recommendedName>
        <fullName evidence="4">Porin</fullName>
    </recommendedName>
</protein>
<evidence type="ECO:0000313" key="2">
    <source>
        <dbReference type="EMBL" id="MBD8065024.1"/>
    </source>
</evidence>
<evidence type="ECO:0000256" key="1">
    <source>
        <dbReference type="SAM" id="SignalP"/>
    </source>
</evidence>
<keyword evidence="3" id="KW-1185">Reference proteome</keyword>
<organism evidence="2 3">
    <name type="scientific">Devosia oryzisoli</name>
    <dbReference type="NCBI Taxonomy" id="2774138"/>
    <lineage>
        <taxon>Bacteria</taxon>
        <taxon>Pseudomonadati</taxon>
        <taxon>Pseudomonadota</taxon>
        <taxon>Alphaproteobacteria</taxon>
        <taxon>Hyphomicrobiales</taxon>
        <taxon>Devosiaceae</taxon>
        <taxon>Devosia</taxon>
    </lineage>
</organism>
<keyword evidence="1" id="KW-0732">Signal</keyword>
<reference evidence="2" key="1">
    <citation type="submission" date="2020-09" db="EMBL/GenBank/DDBJ databases">
        <title>Genome seq and assembly of Devosia sp.</title>
        <authorList>
            <person name="Chhetri G."/>
        </authorList>
    </citation>
    <scope>NUCLEOTIDE SEQUENCE</scope>
    <source>
        <strain evidence="2">PTR5</strain>
    </source>
</reference>
<accession>A0A927FTS6</accession>
<comment type="caution">
    <text evidence="2">The sequence shown here is derived from an EMBL/GenBank/DDBJ whole genome shotgun (WGS) entry which is preliminary data.</text>
</comment>